<feature type="compositionally biased region" description="Polar residues" evidence="1">
    <location>
        <begin position="52"/>
        <end position="65"/>
    </location>
</feature>
<protein>
    <submittedName>
        <fullName evidence="3">Uncharacterized protein</fullName>
    </submittedName>
</protein>
<evidence type="ECO:0000313" key="2">
    <source>
        <dbReference type="Proteomes" id="UP000887577"/>
    </source>
</evidence>
<dbReference type="Proteomes" id="UP000887577">
    <property type="component" value="Unplaced"/>
</dbReference>
<feature type="compositionally biased region" description="Low complexity" evidence="1">
    <location>
        <begin position="24"/>
        <end position="34"/>
    </location>
</feature>
<proteinExistence type="predicted"/>
<sequence>MMTASDHAFQKSLGSAFQEYCPQAAGSSSSGMAGHRSPAGGALAGYMKQDSPPESQFWPTDNGSAVTLMPIGEISEGYPPPKRTRLSPTFESKRRAQGLTTPVSRKYRRKSQNVTPSSTKGFDSPNSQITNSMEKTPKERKPPVRRTPKSAKGDKDGKC</sequence>
<feature type="region of interest" description="Disordered" evidence="1">
    <location>
        <begin position="22"/>
        <end position="159"/>
    </location>
</feature>
<organism evidence="2 3">
    <name type="scientific">Panagrolaimus superbus</name>
    <dbReference type="NCBI Taxonomy" id="310955"/>
    <lineage>
        <taxon>Eukaryota</taxon>
        <taxon>Metazoa</taxon>
        <taxon>Ecdysozoa</taxon>
        <taxon>Nematoda</taxon>
        <taxon>Chromadorea</taxon>
        <taxon>Rhabditida</taxon>
        <taxon>Tylenchina</taxon>
        <taxon>Panagrolaimomorpha</taxon>
        <taxon>Panagrolaimoidea</taxon>
        <taxon>Panagrolaimidae</taxon>
        <taxon>Panagrolaimus</taxon>
    </lineage>
</organism>
<evidence type="ECO:0000256" key="1">
    <source>
        <dbReference type="SAM" id="MobiDB-lite"/>
    </source>
</evidence>
<keyword evidence="2" id="KW-1185">Reference proteome</keyword>
<name>A0A914YP84_9BILA</name>
<feature type="compositionally biased region" description="Polar residues" evidence="1">
    <location>
        <begin position="112"/>
        <end position="134"/>
    </location>
</feature>
<accession>A0A914YP84</accession>
<dbReference type="AlphaFoldDB" id="A0A914YP84"/>
<evidence type="ECO:0000313" key="3">
    <source>
        <dbReference type="WBParaSite" id="PSU_v2.g265.t1"/>
    </source>
</evidence>
<dbReference type="WBParaSite" id="PSU_v2.g265.t1">
    <property type="protein sequence ID" value="PSU_v2.g265.t1"/>
    <property type="gene ID" value="PSU_v2.g265"/>
</dbReference>
<reference evidence="3" key="1">
    <citation type="submission" date="2022-11" db="UniProtKB">
        <authorList>
            <consortium name="WormBaseParasite"/>
        </authorList>
    </citation>
    <scope>IDENTIFICATION</scope>
</reference>